<evidence type="ECO:0000313" key="3">
    <source>
        <dbReference type="Proteomes" id="UP000294901"/>
    </source>
</evidence>
<dbReference type="InterPro" id="IPR020471">
    <property type="entry name" value="AKR"/>
</dbReference>
<dbReference type="GO" id="GO:0016491">
    <property type="term" value="F:oxidoreductase activity"/>
    <property type="evidence" value="ECO:0007669"/>
    <property type="project" value="InterPro"/>
</dbReference>
<dbReference type="Pfam" id="PF00248">
    <property type="entry name" value="Aldo_ket_red"/>
    <property type="match status" value="1"/>
</dbReference>
<feature type="domain" description="NADP-dependent oxidoreductase" evidence="1">
    <location>
        <begin position="19"/>
        <end position="315"/>
    </location>
</feature>
<organism evidence="2 3">
    <name type="scientific">Paractinoplanes brasiliensis</name>
    <dbReference type="NCBI Taxonomy" id="52695"/>
    <lineage>
        <taxon>Bacteria</taxon>
        <taxon>Bacillati</taxon>
        <taxon>Actinomycetota</taxon>
        <taxon>Actinomycetes</taxon>
        <taxon>Micromonosporales</taxon>
        <taxon>Micromonosporaceae</taxon>
        <taxon>Paractinoplanes</taxon>
    </lineage>
</organism>
<dbReference type="RefSeq" id="WP_133871504.1">
    <property type="nucleotide sequence ID" value="NZ_BOMD01000071.1"/>
</dbReference>
<protein>
    <submittedName>
        <fullName evidence="2">D-threo-aldose 1-dehydrogenase</fullName>
    </submittedName>
</protein>
<dbReference type="EMBL" id="SNWR01000001">
    <property type="protein sequence ID" value="TDO36796.1"/>
    <property type="molecule type" value="Genomic_DNA"/>
</dbReference>
<name>A0A4R6JPQ3_9ACTN</name>
<evidence type="ECO:0000313" key="2">
    <source>
        <dbReference type="EMBL" id="TDO36796.1"/>
    </source>
</evidence>
<accession>A0A4R6JPQ3</accession>
<proteinExistence type="predicted"/>
<dbReference type="Proteomes" id="UP000294901">
    <property type="component" value="Unassembled WGS sequence"/>
</dbReference>
<comment type="caution">
    <text evidence="2">The sequence shown here is derived from an EMBL/GenBank/DDBJ whole genome shotgun (WGS) entry which is preliminary data.</text>
</comment>
<dbReference type="CDD" id="cd19152">
    <property type="entry name" value="AKR_AKR15A"/>
    <property type="match status" value="1"/>
</dbReference>
<dbReference type="PANTHER" id="PTHR42686:SF1">
    <property type="entry name" value="GH17980P-RELATED"/>
    <property type="match status" value="1"/>
</dbReference>
<dbReference type="AlphaFoldDB" id="A0A4R6JPQ3"/>
<dbReference type="InterPro" id="IPR036812">
    <property type="entry name" value="NAD(P)_OxRdtase_dom_sf"/>
</dbReference>
<dbReference type="GO" id="GO:0005829">
    <property type="term" value="C:cytosol"/>
    <property type="evidence" value="ECO:0007669"/>
    <property type="project" value="TreeGrafter"/>
</dbReference>
<dbReference type="OrthoDB" id="9768851at2"/>
<dbReference type="InterPro" id="IPR023210">
    <property type="entry name" value="NADP_OxRdtase_dom"/>
</dbReference>
<gene>
    <name evidence="2" type="ORF">C8E87_0378</name>
</gene>
<dbReference type="Gene3D" id="3.20.20.100">
    <property type="entry name" value="NADP-dependent oxidoreductase domain"/>
    <property type="match status" value="1"/>
</dbReference>
<reference evidence="2 3" key="1">
    <citation type="submission" date="2019-03" db="EMBL/GenBank/DDBJ databases">
        <title>Sequencing the genomes of 1000 actinobacteria strains.</title>
        <authorList>
            <person name="Klenk H.-P."/>
        </authorList>
    </citation>
    <scope>NUCLEOTIDE SEQUENCE [LARGE SCALE GENOMIC DNA]</scope>
    <source>
        <strain evidence="2 3">DSM 43805</strain>
    </source>
</reference>
<evidence type="ECO:0000259" key="1">
    <source>
        <dbReference type="Pfam" id="PF00248"/>
    </source>
</evidence>
<keyword evidence="3" id="KW-1185">Reference proteome</keyword>
<dbReference type="SUPFAM" id="SSF51430">
    <property type="entry name" value="NAD(P)-linked oxidoreductase"/>
    <property type="match status" value="1"/>
</dbReference>
<dbReference type="PANTHER" id="PTHR42686">
    <property type="entry name" value="GH17980P-RELATED"/>
    <property type="match status" value="1"/>
</dbReference>
<sequence>MTEAIRRLLARGRSSRGVLVLGGSALGNFARAVDDDEAARTTARAWERGLRWFDTAPHYGLGLSERRLGAELRRHPPGEFVVSTKVGRLLVPNPAPARWDTDGFAVPGDLRRRWDFTPSGVERSLEESLSRLGLDAVDIAYVHDPDQAWPGAAREGLASLARLKQAGVVRAVGIGTNATDGLAGVIRDGLVDVVMLANRYSLLDHTGLEPVLTPAREAGVAVVAAGVFATGLLATARPTPGATYEYGPAGAGVVERANRIASVCERHGVELPAVALAFPLLHPAVVAVAVGMRSPGEVDDNLRRFETGIPDGVWRDLVTEGLIESGTVPER</sequence>